<dbReference type="Pfam" id="PF03096">
    <property type="entry name" value="Ndr"/>
    <property type="match status" value="1"/>
</dbReference>
<dbReference type="PANTHER" id="PTHR11034">
    <property type="entry name" value="N-MYC DOWNSTREAM REGULATED"/>
    <property type="match status" value="1"/>
</dbReference>
<dbReference type="EMBL" id="RHFK02000005">
    <property type="protein sequence ID" value="TWW76117.1"/>
    <property type="molecule type" value="Genomic_DNA"/>
</dbReference>
<accession>A0A5C6PD17</accession>
<sequence>MPECWDGEHDVQTPHGMLHVVIRGAPKGNKPAILTYHDVGLNQLRRCQRGPVGAVSSMVAQITAETKGAA</sequence>
<evidence type="ECO:0000256" key="1">
    <source>
        <dbReference type="ARBA" id="ARBA00005598"/>
    </source>
</evidence>
<dbReference type="Gene3D" id="3.40.50.1820">
    <property type="entry name" value="alpha/beta hydrolase"/>
    <property type="match status" value="1"/>
</dbReference>
<organism evidence="2 3">
    <name type="scientific">Takifugu flavidus</name>
    <name type="common">sansaifugu</name>
    <dbReference type="NCBI Taxonomy" id="433684"/>
    <lineage>
        <taxon>Eukaryota</taxon>
        <taxon>Metazoa</taxon>
        <taxon>Chordata</taxon>
        <taxon>Craniata</taxon>
        <taxon>Vertebrata</taxon>
        <taxon>Euteleostomi</taxon>
        <taxon>Actinopterygii</taxon>
        <taxon>Neopterygii</taxon>
        <taxon>Teleostei</taxon>
        <taxon>Neoteleostei</taxon>
        <taxon>Acanthomorphata</taxon>
        <taxon>Eupercaria</taxon>
        <taxon>Tetraodontiformes</taxon>
        <taxon>Tetradontoidea</taxon>
        <taxon>Tetraodontidae</taxon>
        <taxon>Takifugu</taxon>
    </lineage>
</organism>
<protein>
    <submittedName>
        <fullName evidence="2">Protein NDRG4</fullName>
    </submittedName>
</protein>
<dbReference type="InterPro" id="IPR029058">
    <property type="entry name" value="AB_hydrolase_fold"/>
</dbReference>
<gene>
    <name evidence="2" type="ORF">D4764_13G0007790</name>
</gene>
<reference evidence="2 3" key="1">
    <citation type="submission" date="2019-04" db="EMBL/GenBank/DDBJ databases">
        <title>Chromosome genome assembly for Takifugu flavidus.</title>
        <authorList>
            <person name="Xiao S."/>
        </authorList>
    </citation>
    <scope>NUCLEOTIDE SEQUENCE [LARGE SCALE GENOMIC DNA]</scope>
    <source>
        <strain evidence="2">HTHZ2018</strain>
        <tissue evidence="2">Muscle</tissue>
    </source>
</reference>
<dbReference type="AlphaFoldDB" id="A0A5C6PD17"/>
<keyword evidence="3" id="KW-1185">Reference proteome</keyword>
<proteinExistence type="inferred from homology"/>
<comment type="similarity">
    <text evidence="1">Belongs to the NDRG family.</text>
</comment>
<dbReference type="Proteomes" id="UP000324091">
    <property type="component" value="Chromosome 13"/>
</dbReference>
<name>A0A5C6PD17_9TELE</name>
<dbReference type="InterPro" id="IPR004142">
    <property type="entry name" value="NDRG"/>
</dbReference>
<evidence type="ECO:0000313" key="2">
    <source>
        <dbReference type="EMBL" id="TWW76117.1"/>
    </source>
</evidence>
<evidence type="ECO:0000313" key="3">
    <source>
        <dbReference type="Proteomes" id="UP000324091"/>
    </source>
</evidence>
<comment type="caution">
    <text evidence="2">The sequence shown here is derived from an EMBL/GenBank/DDBJ whole genome shotgun (WGS) entry which is preliminary data.</text>
</comment>